<evidence type="ECO:0000256" key="2">
    <source>
        <dbReference type="ARBA" id="ARBA00022694"/>
    </source>
</evidence>
<dbReference type="PANTHER" id="PTHR20882:SF14">
    <property type="entry name" value="CYTOPLASMIC TRNA 2-THIOLATION PROTEIN 2"/>
    <property type="match status" value="1"/>
</dbReference>
<keyword evidence="1 3" id="KW-0963">Cytoplasm</keyword>
<gene>
    <name evidence="5 6 7" type="primary">ctu2</name>
    <name evidence="3" type="synonym">CTU2</name>
    <name evidence="3" type="synonym">NCS2</name>
</gene>
<dbReference type="GO" id="GO:0016783">
    <property type="term" value="F:sulfurtransferase activity"/>
    <property type="evidence" value="ECO:0007669"/>
    <property type="project" value="TreeGrafter"/>
</dbReference>
<dbReference type="GO" id="GO:0005829">
    <property type="term" value="C:cytosol"/>
    <property type="evidence" value="ECO:0007669"/>
    <property type="project" value="TreeGrafter"/>
</dbReference>
<dbReference type="OrthoDB" id="25129at2759"/>
<dbReference type="RefSeq" id="XP_055358731.1">
    <property type="nucleotide sequence ID" value="XM_055502756.1"/>
</dbReference>
<name>A0A9W2XAP8_BETSP</name>
<reference evidence="5 6" key="1">
    <citation type="submission" date="2025-04" db="UniProtKB">
        <authorList>
            <consortium name="RefSeq"/>
        </authorList>
    </citation>
    <scope>IDENTIFICATION</scope>
</reference>
<keyword evidence="2 3" id="KW-0819">tRNA processing</keyword>
<dbReference type="RefSeq" id="XP_055358730.1">
    <property type="nucleotide sequence ID" value="XM_055502755.1"/>
</dbReference>
<protein>
    <recommendedName>
        <fullName evidence="3">Cytoplasmic tRNA 2-thiolation protein 2</fullName>
    </recommendedName>
</protein>
<keyword evidence="4" id="KW-1185">Reference proteome</keyword>
<dbReference type="AlphaFoldDB" id="A0A9W2XAP8"/>
<comment type="subcellular location">
    <subcellularLocation>
        <location evidence="3">Cytoplasm</location>
    </subcellularLocation>
</comment>
<evidence type="ECO:0000256" key="1">
    <source>
        <dbReference type="ARBA" id="ARBA00022490"/>
    </source>
</evidence>
<sequence>MCQAEEEYSDELGSAHVPSVSKKCVKCKEATAAVVIRAGDVYCRACFKEYYIHKFRATLGKNRVIFPGEKVLLAVSGGPSSCSMLHQVQEGLSQSVHKKLRFLPGIVYIDEGGAVGRSVEERLRTMAELQAVFKATGFQFYIVPLEEVLDLPGSVVVSALAPPERANSTYKAEVDHFMHSNCSTRSAPQDQDHEALPEVQESATQMLQQLMLSAKTLTARQNLLNTLRQHLLVHMARTRGYSKLMLGDSRTRLAVKLLTSLSLGRGAQLAQDTGFSDSRYGDIISVRPMRDHSAKEVFYYNHLFHVTFLFIPSLDTKQMTDKASVQRLTESFVTKLQEEFPSTVSTIYRTSEKLQTAGRCSSTGDQCERCLLCLCTLDTAVDDASAFQATLISEQLSQTAWPRVDRSKVAKHQGKPESTSFTAQYCSAKAGAQDCGGCCSFAKEPEPMDLRSLLCYSCQLTIRDMSSIEHLPPYILSEAQRRHRRCEMREEISEFLLDSGKDD</sequence>
<organism evidence="4 7">
    <name type="scientific">Betta splendens</name>
    <name type="common">Siamese fighting fish</name>
    <dbReference type="NCBI Taxonomy" id="158456"/>
    <lineage>
        <taxon>Eukaryota</taxon>
        <taxon>Metazoa</taxon>
        <taxon>Chordata</taxon>
        <taxon>Craniata</taxon>
        <taxon>Vertebrata</taxon>
        <taxon>Euteleostomi</taxon>
        <taxon>Actinopterygii</taxon>
        <taxon>Neopterygii</taxon>
        <taxon>Teleostei</taxon>
        <taxon>Neoteleostei</taxon>
        <taxon>Acanthomorphata</taxon>
        <taxon>Anabantaria</taxon>
        <taxon>Anabantiformes</taxon>
        <taxon>Anabantoidei</taxon>
        <taxon>Osphronemidae</taxon>
        <taxon>Betta</taxon>
    </lineage>
</organism>
<dbReference type="PANTHER" id="PTHR20882">
    <property type="entry name" value="CYTOPLASMIC TRNA 2-THIOLATION PROTEIN 2"/>
    <property type="match status" value="1"/>
</dbReference>
<dbReference type="GO" id="GO:0032447">
    <property type="term" value="P:protein urmylation"/>
    <property type="evidence" value="ECO:0007669"/>
    <property type="project" value="UniProtKB-UniRule"/>
</dbReference>
<comment type="pathway">
    <text evidence="3">tRNA modification; 5-methoxycarbonylmethyl-2-thiouridine-tRNA biosynthesis.</text>
</comment>
<evidence type="ECO:0000256" key="3">
    <source>
        <dbReference type="HAMAP-Rule" id="MF_03054"/>
    </source>
</evidence>
<dbReference type="Pfam" id="PF10288">
    <property type="entry name" value="CTU2"/>
    <property type="match status" value="1"/>
</dbReference>
<comment type="similarity">
    <text evidence="3">Belongs to the CTU2/NCS2 family.</text>
</comment>
<dbReference type="GO" id="GO:0002143">
    <property type="term" value="P:tRNA wobble position uridine thiolation"/>
    <property type="evidence" value="ECO:0007669"/>
    <property type="project" value="TreeGrafter"/>
</dbReference>
<dbReference type="Gene3D" id="3.40.50.620">
    <property type="entry name" value="HUPs"/>
    <property type="match status" value="1"/>
</dbReference>
<evidence type="ECO:0000313" key="5">
    <source>
        <dbReference type="RefSeq" id="XP_055358730.1"/>
    </source>
</evidence>
<proteinExistence type="inferred from homology"/>
<comment type="function">
    <text evidence="3">Plays a central role in 2-thiolation of mcm(5)S(2)U at tRNA wobble positions of tRNA(Lys), tRNA(Glu) and tRNA(Gln). May act by forming a heterodimer with CTU1/ATPBD3 that ligates sulfur from thiocarboxylated URM1 onto the uridine of tRNAs at wobble position.</text>
</comment>
<accession>A0A9W2XAP8</accession>
<dbReference type="InterPro" id="IPR019407">
    <property type="entry name" value="CTU2"/>
</dbReference>
<evidence type="ECO:0000313" key="4">
    <source>
        <dbReference type="Proteomes" id="UP000515150"/>
    </source>
</evidence>
<evidence type="ECO:0000313" key="6">
    <source>
        <dbReference type="RefSeq" id="XP_055358731.1"/>
    </source>
</evidence>
<dbReference type="InterPro" id="IPR014729">
    <property type="entry name" value="Rossmann-like_a/b/a_fold"/>
</dbReference>
<dbReference type="HAMAP" id="MF_03054">
    <property type="entry name" value="CTU2"/>
    <property type="match status" value="1"/>
</dbReference>
<dbReference type="GeneID" id="114841928"/>
<dbReference type="CTD" id="348180"/>
<dbReference type="GO" id="GO:0016779">
    <property type="term" value="F:nucleotidyltransferase activity"/>
    <property type="evidence" value="ECO:0007669"/>
    <property type="project" value="UniProtKB-UniRule"/>
</dbReference>
<dbReference type="GO" id="GO:0000049">
    <property type="term" value="F:tRNA binding"/>
    <property type="evidence" value="ECO:0007669"/>
    <property type="project" value="InterPro"/>
</dbReference>
<dbReference type="Proteomes" id="UP000515150">
    <property type="component" value="Chromosome 15"/>
</dbReference>
<evidence type="ECO:0000313" key="7">
    <source>
        <dbReference type="RefSeq" id="XP_055358733.1"/>
    </source>
</evidence>
<dbReference type="RefSeq" id="XP_055358733.1">
    <property type="nucleotide sequence ID" value="XM_055502758.1"/>
</dbReference>
<dbReference type="SUPFAM" id="SSF52402">
    <property type="entry name" value="Adenine nucleotide alpha hydrolases-like"/>
    <property type="match status" value="1"/>
</dbReference>